<name>A0A9N8HV68_9STRA</name>
<feature type="chain" id="PRO_5040150303" evidence="1">
    <location>
        <begin position="20"/>
        <end position="205"/>
    </location>
</feature>
<dbReference type="InterPro" id="IPR007280">
    <property type="entry name" value="Peptidase_C_arc/bac"/>
</dbReference>
<dbReference type="AlphaFoldDB" id="A0A9N8HV68"/>
<keyword evidence="4" id="KW-1185">Reference proteome</keyword>
<comment type="caution">
    <text evidence="3">The sequence shown here is derived from an EMBL/GenBank/DDBJ whole genome shotgun (WGS) entry which is preliminary data.</text>
</comment>
<organism evidence="3 4">
    <name type="scientific">Seminavis robusta</name>
    <dbReference type="NCBI Taxonomy" id="568900"/>
    <lineage>
        <taxon>Eukaryota</taxon>
        <taxon>Sar</taxon>
        <taxon>Stramenopiles</taxon>
        <taxon>Ochrophyta</taxon>
        <taxon>Bacillariophyta</taxon>
        <taxon>Bacillariophyceae</taxon>
        <taxon>Bacillariophycidae</taxon>
        <taxon>Naviculales</taxon>
        <taxon>Naviculaceae</taxon>
        <taxon>Seminavis</taxon>
    </lineage>
</organism>
<dbReference type="Proteomes" id="UP001153069">
    <property type="component" value="Unassembled WGS sequence"/>
</dbReference>
<evidence type="ECO:0000259" key="2">
    <source>
        <dbReference type="Pfam" id="PF04151"/>
    </source>
</evidence>
<gene>
    <name evidence="3" type="ORF">SEMRO_1938_G306540.1</name>
</gene>
<reference evidence="3" key="1">
    <citation type="submission" date="2020-06" db="EMBL/GenBank/DDBJ databases">
        <authorList>
            <consortium name="Plant Systems Biology data submission"/>
        </authorList>
    </citation>
    <scope>NUCLEOTIDE SEQUENCE</scope>
    <source>
        <strain evidence="3">D6</strain>
    </source>
</reference>
<dbReference type="Gene3D" id="2.60.120.380">
    <property type="match status" value="1"/>
</dbReference>
<feature type="domain" description="Peptidase C-terminal archaeal/bacterial" evidence="2">
    <location>
        <begin position="68"/>
        <end position="143"/>
    </location>
</feature>
<keyword evidence="1" id="KW-0732">Signal</keyword>
<feature type="signal peptide" evidence="1">
    <location>
        <begin position="1"/>
        <end position="19"/>
    </location>
</feature>
<protein>
    <submittedName>
        <fullName evidence="3">Hemolysin-type calcium-binding repeat (2 copies)</fullName>
    </submittedName>
</protein>
<dbReference type="Pfam" id="PF04151">
    <property type="entry name" value="PPC"/>
    <property type="match status" value="1"/>
</dbReference>
<accession>A0A9N8HV68</accession>
<evidence type="ECO:0000256" key="1">
    <source>
        <dbReference type="SAM" id="SignalP"/>
    </source>
</evidence>
<dbReference type="SUPFAM" id="SSF89260">
    <property type="entry name" value="Collagen-binding domain"/>
    <property type="match status" value="1"/>
</dbReference>
<dbReference type="NCBIfam" id="NF038127">
    <property type="entry name" value="FDP_fam"/>
    <property type="match status" value="1"/>
</dbReference>
<evidence type="ECO:0000313" key="4">
    <source>
        <dbReference type="Proteomes" id="UP001153069"/>
    </source>
</evidence>
<evidence type="ECO:0000313" key="3">
    <source>
        <dbReference type="EMBL" id="CAB9527081.1"/>
    </source>
</evidence>
<dbReference type="EMBL" id="CAICTM010001936">
    <property type="protein sequence ID" value="CAB9527081.1"/>
    <property type="molecule type" value="Genomic_DNA"/>
</dbReference>
<sequence length="205" mass="22056">MKLSSIIAGFFTLASVAQASVIKPSQQQPNTAQQIPVAAFSLGYNPIIANSATLPWVTIDGTGDDTHDYYSFEVPNSGMIASIFDVDNAGGFDSFLTLYDSSGNYLAHHDDQGDGPADPGSNHHRDSYLIYTFNAPGVYVIAVGRWSGIYGPPGDVVPNFATHKLHISLGYSQAQLRAAYGMGDPHFKVRLSKPRSAQSIEPFVD</sequence>
<proteinExistence type="predicted"/>